<dbReference type="SMART" id="SM00116">
    <property type="entry name" value="CBS"/>
    <property type="match status" value="2"/>
</dbReference>
<dbReference type="InterPro" id="IPR014710">
    <property type="entry name" value="RmlC-like_jellyroll"/>
</dbReference>
<keyword evidence="1 2" id="KW-0129">CBS domain</keyword>
<proteinExistence type="predicted"/>
<dbReference type="InterPro" id="IPR018821">
    <property type="entry name" value="DUF294_put_nucleoTrafse_sb-bd"/>
</dbReference>
<evidence type="ECO:0000256" key="1">
    <source>
        <dbReference type="ARBA" id="ARBA00023122"/>
    </source>
</evidence>
<dbReference type="PROSITE" id="PS50042">
    <property type="entry name" value="CNMP_BINDING_3"/>
    <property type="match status" value="1"/>
</dbReference>
<comment type="caution">
    <text evidence="5">The sequence shown here is derived from an EMBL/GenBank/DDBJ whole genome shotgun (WGS) entry which is preliminary data.</text>
</comment>
<dbReference type="GO" id="GO:0008773">
    <property type="term" value="F:[protein-PII] uridylyltransferase activity"/>
    <property type="evidence" value="ECO:0007669"/>
    <property type="project" value="InterPro"/>
</dbReference>
<dbReference type="SUPFAM" id="SSF54631">
    <property type="entry name" value="CBS-domain pair"/>
    <property type="match status" value="1"/>
</dbReference>
<dbReference type="EMBL" id="QGTS01000009">
    <property type="protein sequence ID" value="PWW06958.1"/>
    <property type="molecule type" value="Genomic_DNA"/>
</dbReference>
<dbReference type="CDD" id="cd05401">
    <property type="entry name" value="NT_GlnE_GlnD_like"/>
    <property type="match status" value="1"/>
</dbReference>
<dbReference type="PROSITE" id="PS51371">
    <property type="entry name" value="CBS"/>
    <property type="match status" value="2"/>
</dbReference>
<dbReference type="Gene3D" id="3.10.580.10">
    <property type="entry name" value="CBS-domain"/>
    <property type="match status" value="1"/>
</dbReference>
<dbReference type="OrthoDB" id="9808528at2"/>
<dbReference type="Pfam" id="PF10335">
    <property type="entry name" value="DUF294_C"/>
    <property type="match status" value="1"/>
</dbReference>
<accession>A0A317PWA1</accession>
<evidence type="ECO:0000313" key="5">
    <source>
        <dbReference type="EMBL" id="PWW06958.1"/>
    </source>
</evidence>
<dbReference type="SUPFAM" id="SSF51206">
    <property type="entry name" value="cAMP-binding domain-like"/>
    <property type="match status" value="1"/>
</dbReference>
<name>A0A317PWA1_9ENTR</name>
<protein>
    <submittedName>
        <fullName evidence="5">CBS domain-containing protein</fullName>
    </submittedName>
</protein>
<feature type="domain" description="Cyclic nucleotide-binding" evidence="3">
    <location>
        <begin position="18"/>
        <end position="83"/>
    </location>
</feature>
<feature type="domain" description="CBS" evidence="4">
    <location>
        <begin position="161"/>
        <end position="219"/>
    </location>
</feature>
<dbReference type="PANTHER" id="PTHR43080">
    <property type="entry name" value="CBS DOMAIN-CONTAINING PROTEIN CBSX3, MITOCHONDRIAL"/>
    <property type="match status" value="1"/>
</dbReference>
<dbReference type="InterPro" id="IPR000595">
    <property type="entry name" value="cNMP-bd_dom"/>
</dbReference>
<dbReference type="Gene3D" id="2.60.120.10">
    <property type="entry name" value="Jelly Rolls"/>
    <property type="match status" value="1"/>
</dbReference>
<dbReference type="Proteomes" id="UP000246744">
    <property type="component" value="Unassembled WGS sequence"/>
</dbReference>
<dbReference type="Pfam" id="PF03445">
    <property type="entry name" value="DUF294"/>
    <property type="match status" value="1"/>
</dbReference>
<dbReference type="AlphaFoldDB" id="A0A317PWA1"/>
<gene>
    <name evidence="5" type="ORF">DES37_10976</name>
</gene>
<dbReference type="InterPro" id="IPR051257">
    <property type="entry name" value="Diverse_CBS-Domain"/>
</dbReference>
<evidence type="ECO:0000256" key="2">
    <source>
        <dbReference type="PROSITE-ProRule" id="PRU00703"/>
    </source>
</evidence>
<sequence>MNDELLPNIINFLQSLKPFESLPVSVLDSISRHMEILWLAQDEVLQYPPDNQEYLYFIRSGVVEQRHKDGSLRAKLGSDDLFGFSLHASPEQQVADYSVRALESSLIYRIVYARLIDALAGYPHIISQLARSAWARMASAVEVQWSDTDKGLFFKPVTEVASRNMALVKPGDTIQQVAHQMRNVVRTTCAFVVDDAGRLVGMMTDKDMTRRVVAQGVDIQRPVADVMTASLHTVQDDQRVLRATLLMMQYNIQNIPVLNARQQPVGLITPQQLIQKNSVQAIFLIDQISRADSVAALQALLPVREAIFAALVDGNVAPDIIGDVMTMIYDAFTRRLIAMAIHYFGEPPCAWSWVVAGSHARNEVHMSSDQDNALILEDSATERDLRYFNHFAMYICKGLAECGYTLCSGRFMAATSKWCQRERVWCHYYRKWATNPEYEYLLNLNVFVELRCLDGDPALFARVDDYRHQQVSNNPRLMVSLLRNALRIRPPLGIFHNLVLEKNGDNQKVLNIKDASIHCLVDLVRIYSLQQGLRQLNTGERIQALIDAGVLNHASGENMSGTWHYVNQLRYVHQREALKRGDTPDNILQPARFGSFERQHLKDAFRIISGFQDAAKMHFGL</sequence>
<feature type="domain" description="CBS" evidence="4">
    <location>
        <begin position="227"/>
        <end position="284"/>
    </location>
</feature>
<dbReference type="CDD" id="cd00038">
    <property type="entry name" value="CAP_ED"/>
    <property type="match status" value="1"/>
</dbReference>
<dbReference type="InterPro" id="IPR018490">
    <property type="entry name" value="cNMP-bd_dom_sf"/>
</dbReference>
<reference evidence="5 6" key="1">
    <citation type="submission" date="2018-05" db="EMBL/GenBank/DDBJ databases">
        <title>Genomic Encyclopedia of Type Strains, Phase IV (KMG-IV): sequencing the most valuable type-strain genomes for metagenomic binning, comparative biology and taxonomic classification.</title>
        <authorList>
            <person name="Goeker M."/>
        </authorList>
    </citation>
    <scope>NUCLEOTIDE SEQUENCE [LARGE SCALE GENOMIC DNA]</scope>
    <source>
        <strain evidence="5 6">DSM 19579</strain>
    </source>
</reference>
<evidence type="ECO:0000259" key="4">
    <source>
        <dbReference type="PROSITE" id="PS51371"/>
    </source>
</evidence>
<dbReference type="PANTHER" id="PTHR43080:SF2">
    <property type="entry name" value="CBS DOMAIN-CONTAINING PROTEIN"/>
    <property type="match status" value="1"/>
</dbReference>
<dbReference type="Pfam" id="PF00571">
    <property type="entry name" value="CBS"/>
    <property type="match status" value="2"/>
</dbReference>
<dbReference type="InterPro" id="IPR005105">
    <property type="entry name" value="GlnD_Uridyltrans_N"/>
</dbReference>
<evidence type="ECO:0000313" key="6">
    <source>
        <dbReference type="Proteomes" id="UP000246744"/>
    </source>
</evidence>
<organism evidence="5 6">
    <name type="scientific">Mangrovibacter plantisponsor</name>
    <dbReference type="NCBI Taxonomy" id="451513"/>
    <lineage>
        <taxon>Bacteria</taxon>
        <taxon>Pseudomonadati</taxon>
        <taxon>Pseudomonadota</taxon>
        <taxon>Gammaproteobacteria</taxon>
        <taxon>Enterobacterales</taxon>
        <taxon>Enterobacteriaceae</taxon>
        <taxon>Mangrovibacter</taxon>
    </lineage>
</organism>
<dbReference type="InterPro" id="IPR000644">
    <property type="entry name" value="CBS_dom"/>
</dbReference>
<dbReference type="InterPro" id="IPR046342">
    <property type="entry name" value="CBS_dom_sf"/>
</dbReference>
<dbReference type="SMART" id="SM00100">
    <property type="entry name" value="cNMP"/>
    <property type="match status" value="1"/>
</dbReference>
<evidence type="ECO:0000259" key="3">
    <source>
        <dbReference type="PROSITE" id="PS50042"/>
    </source>
</evidence>
<keyword evidence="6" id="KW-1185">Reference proteome</keyword>
<dbReference type="RefSeq" id="WP_110026621.1">
    <property type="nucleotide sequence ID" value="NZ_QGTS01000009.1"/>
</dbReference>